<gene>
    <name evidence="22" type="ORF">FJAP1339_LOCUS3253</name>
    <name evidence="23" type="ORF">FJAP1339_LOCUS3255</name>
</gene>
<dbReference type="FunFam" id="3.40.47.10:FF:000018">
    <property type="entry name" value="3-oxoacyl-[acyl-carrier-protein] synthase 2"/>
    <property type="match status" value="1"/>
</dbReference>
<dbReference type="PROSITE" id="PS52004">
    <property type="entry name" value="KS3_2"/>
    <property type="match status" value="1"/>
</dbReference>
<dbReference type="EMBL" id="HBHR01006637">
    <property type="protein sequence ID" value="CAD9860734.1"/>
    <property type="molecule type" value="Transcribed_RNA"/>
</dbReference>
<keyword evidence="12" id="KW-0443">Lipid metabolism</keyword>
<dbReference type="GO" id="GO:0006633">
    <property type="term" value="P:fatty acid biosynthetic process"/>
    <property type="evidence" value="ECO:0007669"/>
    <property type="project" value="UniProtKB-KW"/>
</dbReference>
<evidence type="ECO:0000256" key="10">
    <source>
        <dbReference type="ARBA" id="ARBA00022832"/>
    </source>
</evidence>
<evidence type="ECO:0000256" key="9">
    <source>
        <dbReference type="ARBA" id="ARBA00022692"/>
    </source>
</evidence>
<evidence type="ECO:0000256" key="7">
    <source>
        <dbReference type="ARBA" id="ARBA00022519"/>
    </source>
</evidence>
<evidence type="ECO:0000256" key="20">
    <source>
        <dbReference type="SAM" id="SignalP"/>
    </source>
</evidence>
<evidence type="ECO:0000256" key="17">
    <source>
        <dbReference type="ARBA" id="ARBA00039445"/>
    </source>
</evidence>
<keyword evidence="13" id="KW-0472">Membrane</keyword>
<dbReference type="PROSITE" id="PS00606">
    <property type="entry name" value="KS3_1"/>
    <property type="match status" value="1"/>
</dbReference>
<accession>A0A6U1MH54</accession>
<keyword evidence="11" id="KW-1133">Transmembrane helix</keyword>
<evidence type="ECO:0000313" key="22">
    <source>
        <dbReference type="EMBL" id="CAD9860732.1"/>
    </source>
</evidence>
<dbReference type="InterPro" id="IPR018201">
    <property type="entry name" value="Ketoacyl_synth_AS"/>
</dbReference>
<comment type="function">
    <text evidence="16">Proposed to synthesize NOD factor fatty acyl chain. Involved in the synthesis of a highly unsaturated fatty acid moiety, which forms part of a lipo-oligosaccharide that is responsible for host specificity.</text>
</comment>
<dbReference type="EC" id="2.3.1.41" evidence="3"/>
<evidence type="ECO:0000256" key="19">
    <source>
        <dbReference type="RuleBase" id="RU003694"/>
    </source>
</evidence>
<dbReference type="Pfam" id="PF00109">
    <property type="entry name" value="ketoacyl-synt"/>
    <property type="match status" value="1"/>
</dbReference>
<evidence type="ECO:0000256" key="3">
    <source>
        <dbReference type="ARBA" id="ARBA00013191"/>
    </source>
</evidence>
<dbReference type="InterPro" id="IPR014031">
    <property type="entry name" value="Ketoacyl_synth_C"/>
</dbReference>
<keyword evidence="5" id="KW-1003">Cell membrane</keyword>
<evidence type="ECO:0000256" key="4">
    <source>
        <dbReference type="ARBA" id="ARBA00022458"/>
    </source>
</evidence>
<dbReference type="SMART" id="SM00825">
    <property type="entry name" value="PKS_KS"/>
    <property type="match status" value="1"/>
</dbReference>
<feature type="signal peptide" evidence="20">
    <location>
        <begin position="1"/>
        <end position="20"/>
    </location>
</feature>
<evidence type="ECO:0000256" key="11">
    <source>
        <dbReference type="ARBA" id="ARBA00022989"/>
    </source>
</evidence>
<keyword evidence="15" id="KW-0012">Acyltransferase</keyword>
<keyword evidence="10" id="KW-0276">Fatty acid metabolism</keyword>
<evidence type="ECO:0000256" key="8">
    <source>
        <dbReference type="ARBA" id="ARBA00022679"/>
    </source>
</evidence>
<reference evidence="23" key="1">
    <citation type="submission" date="2021-01" db="EMBL/GenBank/DDBJ databases">
        <authorList>
            <person name="Corre E."/>
            <person name="Pelletier E."/>
            <person name="Niang G."/>
            <person name="Scheremetjew M."/>
            <person name="Finn R."/>
            <person name="Kale V."/>
            <person name="Holt S."/>
            <person name="Cochrane G."/>
            <person name="Meng A."/>
            <person name="Brown T."/>
            <person name="Cohen L."/>
        </authorList>
    </citation>
    <scope>NUCLEOTIDE SEQUENCE</scope>
    <source>
        <strain evidence="23">CCMP1661</strain>
    </source>
</reference>
<proteinExistence type="inferred from homology"/>
<comment type="similarity">
    <text evidence="2 19">Belongs to the thiolase-like superfamily. Beta-ketoacyl-ACP synthases family.</text>
</comment>
<evidence type="ECO:0000256" key="12">
    <source>
        <dbReference type="ARBA" id="ARBA00023098"/>
    </source>
</evidence>
<dbReference type="CDD" id="cd00834">
    <property type="entry name" value="KAS_I_II"/>
    <property type="match status" value="1"/>
</dbReference>
<comment type="subcellular location">
    <subcellularLocation>
        <location evidence="1">Cell inner membrane</location>
    </subcellularLocation>
</comment>
<dbReference type="AlphaFoldDB" id="A0A6U1MH54"/>
<keyword evidence="14" id="KW-0275">Fatty acid biosynthesis</keyword>
<dbReference type="InterPro" id="IPR000794">
    <property type="entry name" value="Beta-ketoacyl_synthase"/>
</dbReference>
<evidence type="ECO:0000256" key="15">
    <source>
        <dbReference type="ARBA" id="ARBA00023315"/>
    </source>
</evidence>
<dbReference type="SUPFAM" id="SSF53901">
    <property type="entry name" value="Thiolase-like"/>
    <property type="match status" value="2"/>
</dbReference>
<organism evidence="23">
    <name type="scientific">Fibrocapsa japonica</name>
    <dbReference type="NCBI Taxonomy" id="94617"/>
    <lineage>
        <taxon>Eukaryota</taxon>
        <taxon>Sar</taxon>
        <taxon>Stramenopiles</taxon>
        <taxon>Ochrophyta</taxon>
        <taxon>Raphidophyceae</taxon>
        <taxon>Chattonellales</taxon>
        <taxon>Chattonellaceae</taxon>
        <taxon>Fibrocapsa</taxon>
    </lineage>
</organism>
<dbReference type="Gene3D" id="3.40.47.10">
    <property type="match status" value="1"/>
</dbReference>
<feature type="domain" description="Ketosynthase family 3 (KS3)" evidence="21">
    <location>
        <begin position="50"/>
        <end position="465"/>
    </location>
</feature>
<name>A0A6U1MH54_9STRA</name>
<keyword evidence="6" id="KW-0444">Lipid biosynthesis</keyword>
<dbReference type="PANTHER" id="PTHR11712:SF352">
    <property type="entry name" value="3-OXOACYL-[ACYL-CARRIER-PROTEIN] SYNTHASE"/>
    <property type="match status" value="1"/>
</dbReference>
<keyword evidence="8 19" id="KW-0808">Transferase</keyword>
<evidence type="ECO:0000256" key="14">
    <source>
        <dbReference type="ARBA" id="ARBA00023160"/>
    </source>
</evidence>
<dbReference type="GO" id="GO:0005886">
    <property type="term" value="C:plasma membrane"/>
    <property type="evidence" value="ECO:0007669"/>
    <property type="project" value="UniProtKB-SubCell"/>
</dbReference>
<keyword evidence="4" id="KW-0536">Nodulation</keyword>
<evidence type="ECO:0000256" key="18">
    <source>
        <dbReference type="ARBA" id="ARBA00041756"/>
    </source>
</evidence>
<keyword evidence="9" id="KW-0812">Transmembrane</keyword>
<dbReference type="EMBL" id="HBHR01006635">
    <property type="protein sequence ID" value="CAD9860732.1"/>
    <property type="molecule type" value="Transcribed_RNA"/>
</dbReference>
<dbReference type="Pfam" id="PF02801">
    <property type="entry name" value="Ketoacyl-synt_C"/>
    <property type="match status" value="1"/>
</dbReference>
<evidence type="ECO:0000256" key="6">
    <source>
        <dbReference type="ARBA" id="ARBA00022516"/>
    </source>
</evidence>
<feature type="chain" id="PRO_5035676935" description="Nodulation protein E" evidence="20">
    <location>
        <begin position="21"/>
        <end position="468"/>
    </location>
</feature>
<dbReference type="NCBIfam" id="NF005589">
    <property type="entry name" value="PRK07314.1"/>
    <property type="match status" value="1"/>
</dbReference>
<keyword evidence="20" id="KW-0732">Signal</keyword>
<evidence type="ECO:0000256" key="16">
    <source>
        <dbReference type="ARBA" id="ARBA00037576"/>
    </source>
</evidence>
<dbReference type="InterPro" id="IPR017568">
    <property type="entry name" value="3-oxoacyl-ACP_synth-2"/>
</dbReference>
<dbReference type="PANTHER" id="PTHR11712">
    <property type="entry name" value="POLYKETIDE SYNTHASE-RELATED"/>
    <property type="match status" value="1"/>
</dbReference>
<evidence type="ECO:0000256" key="5">
    <source>
        <dbReference type="ARBA" id="ARBA00022475"/>
    </source>
</evidence>
<keyword evidence="7" id="KW-0997">Cell inner membrane</keyword>
<evidence type="ECO:0000256" key="13">
    <source>
        <dbReference type="ARBA" id="ARBA00023136"/>
    </source>
</evidence>
<dbReference type="InterPro" id="IPR020841">
    <property type="entry name" value="PKS_Beta-ketoAc_synthase_dom"/>
</dbReference>
<evidence type="ECO:0000259" key="21">
    <source>
        <dbReference type="PROSITE" id="PS52004"/>
    </source>
</evidence>
<dbReference type="NCBIfam" id="TIGR03150">
    <property type="entry name" value="fabF"/>
    <property type="match status" value="1"/>
</dbReference>
<evidence type="ECO:0000313" key="23">
    <source>
        <dbReference type="EMBL" id="CAD9860734.1"/>
    </source>
</evidence>
<dbReference type="InterPro" id="IPR014030">
    <property type="entry name" value="Ketoacyl_synth_N"/>
</dbReference>
<dbReference type="InterPro" id="IPR016039">
    <property type="entry name" value="Thiolase-like"/>
</dbReference>
<evidence type="ECO:0000256" key="1">
    <source>
        <dbReference type="ARBA" id="ARBA00004533"/>
    </source>
</evidence>
<sequence length="468" mass="49688">MNSHFWTVCIAFAILPICQAYLAFTGSRLVLGAKSYDRSSSLQMSETLPKKKVVVTGLGVVSSVGTGAQEFYDNICDGVSGIQRLPSWADEFPTKIGAPVNDFNAGDWMDKRDAKRQARFTHFAMACARQAVEDAKLDTDKLDPFKFGVLIGSGVGGVEIFENNLNKYTAAGGGYAGWKKVSPFLIPALIGDTATGLVAIEYGAKGPNFGVVSACATATHAFGTALHYLQTGVSDIMLAGGVEAALTPFCFAGFDSMNALTRDFNDDPKAGSRPFDAKRSGFVMGEGGAVLCLETEEHAKARGAKIYCELAGYGASCDAHHITAPHPDGEGLATCMDQALSMGGIELTDVDYVNAHGTSTPYNDKFETMALKRVFGEHAYKLKVSSIKSMTGHTLGGAGGLEAVACCKIFTDGKIPPTINYENPDEGLDLDYVPNKAVTPETPIKVAVSDNLGFGGHNAAIAFRRYEE</sequence>
<protein>
    <recommendedName>
        <fullName evidence="17">Nodulation protein E</fullName>
        <ecNumber evidence="3">2.3.1.41</ecNumber>
    </recommendedName>
    <alternativeName>
        <fullName evidence="18">Host-specificity of nodulation protein B</fullName>
    </alternativeName>
</protein>
<evidence type="ECO:0000256" key="2">
    <source>
        <dbReference type="ARBA" id="ARBA00008467"/>
    </source>
</evidence>
<dbReference type="GO" id="GO:0004315">
    <property type="term" value="F:3-oxoacyl-[acyl-carrier-protein] synthase activity"/>
    <property type="evidence" value="ECO:0007669"/>
    <property type="project" value="UniProtKB-EC"/>
</dbReference>